<dbReference type="AlphaFoldDB" id="A0A839TA27"/>
<dbReference type="GO" id="GO:0004400">
    <property type="term" value="F:histidinol-phosphate transaminase activity"/>
    <property type="evidence" value="ECO:0007669"/>
    <property type="project" value="UniProtKB-EC"/>
</dbReference>
<dbReference type="InterPro" id="IPR015422">
    <property type="entry name" value="PyrdxlP-dep_Trfase_small"/>
</dbReference>
<organism evidence="6 7">
    <name type="scientific">Psychrobacter luti</name>
    <dbReference type="NCBI Taxonomy" id="198481"/>
    <lineage>
        <taxon>Bacteria</taxon>
        <taxon>Pseudomonadati</taxon>
        <taxon>Pseudomonadota</taxon>
        <taxon>Gammaproteobacteria</taxon>
        <taxon>Moraxellales</taxon>
        <taxon>Moraxellaceae</taxon>
        <taxon>Psychrobacter</taxon>
    </lineage>
</organism>
<evidence type="ECO:0000313" key="6">
    <source>
        <dbReference type="EMBL" id="MBB3106301.1"/>
    </source>
</evidence>
<proteinExistence type="inferred from homology"/>
<evidence type="ECO:0000256" key="4">
    <source>
        <dbReference type="ARBA" id="ARBA00022898"/>
    </source>
</evidence>
<protein>
    <submittedName>
        <fullName evidence="6">Histidinol-phosphate aminotransferase</fullName>
        <ecNumber evidence="6">2.6.1.9</ecNumber>
    </submittedName>
</protein>
<keyword evidence="4" id="KW-0663">Pyridoxal phosphate</keyword>
<dbReference type="Proteomes" id="UP000588111">
    <property type="component" value="Unassembled WGS sequence"/>
</dbReference>
<sequence length="356" mass="39478">MHTSTQNKTNELLRLDFNENSLGMSDSAKAAILSALDGAARYPDQERAKLMSKVADINGVPEKQVLLGNGSIESIRAVVQMLHDKALKTDKRFQLVIPDPTFGCAELYAHSLGVPVVKVPLTRDNYDLDFDNLQEPATKFDGISLFYLCNPNNPTAIITATDKLKVWIKNAPKNHYFLLDEAYFGYITDPNFESGVEWIKQGLSDNLIVVRTFSKLFGLAGLRVGYAIGQPQIIAEIGSLMSTDNINVSGAVAAIATLEDEAFLAHSLQTTNQARQMMETALDELGLRYLPSQTNFIFYEVKGSVQTYIDRMKEHGIAVGREFPSIPGFNRITLGTPEEMAVVIDTLHLFRKKGWV</sequence>
<dbReference type="RefSeq" id="WP_183618846.1">
    <property type="nucleotide sequence ID" value="NZ_CAJHAH010000002.1"/>
</dbReference>
<dbReference type="Gene3D" id="3.90.1150.10">
    <property type="entry name" value="Aspartate Aminotransferase, domain 1"/>
    <property type="match status" value="1"/>
</dbReference>
<evidence type="ECO:0000256" key="3">
    <source>
        <dbReference type="ARBA" id="ARBA00022679"/>
    </source>
</evidence>
<evidence type="ECO:0000256" key="1">
    <source>
        <dbReference type="ARBA" id="ARBA00007970"/>
    </source>
</evidence>
<feature type="domain" description="Aminotransferase class I/classII large" evidence="5">
    <location>
        <begin position="12"/>
        <end position="346"/>
    </location>
</feature>
<gene>
    <name evidence="6" type="ORF">FHS24_000792</name>
</gene>
<dbReference type="EMBL" id="JACHXL010000001">
    <property type="protein sequence ID" value="MBB3106301.1"/>
    <property type="molecule type" value="Genomic_DNA"/>
</dbReference>
<keyword evidence="2 6" id="KW-0032">Aminotransferase</keyword>
<dbReference type="InterPro" id="IPR050106">
    <property type="entry name" value="HistidinolP_aminotransfase"/>
</dbReference>
<dbReference type="PANTHER" id="PTHR43643:SF3">
    <property type="entry name" value="HISTIDINOL-PHOSPHATE AMINOTRANSFERASE"/>
    <property type="match status" value="1"/>
</dbReference>
<comment type="similarity">
    <text evidence="1">Belongs to the class-II pyridoxal-phosphate-dependent aminotransferase family. Histidinol-phosphate aminotransferase subfamily.</text>
</comment>
<name>A0A839TA27_9GAMM</name>
<evidence type="ECO:0000256" key="2">
    <source>
        <dbReference type="ARBA" id="ARBA00022576"/>
    </source>
</evidence>
<comment type="caution">
    <text evidence="6">The sequence shown here is derived from an EMBL/GenBank/DDBJ whole genome shotgun (WGS) entry which is preliminary data.</text>
</comment>
<dbReference type="GO" id="GO:0030170">
    <property type="term" value="F:pyridoxal phosphate binding"/>
    <property type="evidence" value="ECO:0007669"/>
    <property type="project" value="InterPro"/>
</dbReference>
<keyword evidence="3 6" id="KW-0808">Transferase</keyword>
<evidence type="ECO:0000259" key="5">
    <source>
        <dbReference type="Pfam" id="PF00155"/>
    </source>
</evidence>
<dbReference type="InterPro" id="IPR015424">
    <property type="entry name" value="PyrdxlP-dep_Trfase"/>
</dbReference>
<dbReference type="EC" id="2.6.1.9" evidence="6"/>
<dbReference type="PANTHER" id="PTHR43643">
    <property type="entry name" value="HISTIDINOL-PHOSPHATE AMINOTRANSFERASE 2"/>
    <property type="match status" value="1"/>
</dbReference>
<dbReference type="InterPro" id="IPR004839">
    <property type="entry name" value="Aminotransferase_I/II_large"/>
</dbReference>
<dbReference type="Pfam" id="PF00155">
    <property type="entry name" value="Aminotran_1_2"/>
    <property type="match status" value="1"/>
</dbReference>
<dbReference type="CDD" id="cd00609">
    <property type="entry name" value="AAT_like"/>
    <property type="match status" value="1"/>
</dbReference>
<evidence type="ECO:0000313" key="7">
    <source>
        <dbReference type="Proteomes" id="UP000588111"/>
    </source>
</evidence>
<dbReference type="SUPFAM" id="SSF53383">
    <property type="entry name" value="PLP-dependent transferases"/>
    <property type="match status" value="1"/>
</dbReference>
<accession>A0A839TA27</accession>
<dbReference type="InterPro" id="IPR015421">
    <property type="entry name" value="PyrdxlP-dep_Trfase_major"/>
</dbReference>
<dbReference type="Gene3D" id="3.40.640.10">
    <property type="entry name" value="Type I PLP-dependent aspartate aminotransferase-like (Major domain)"/>
    <property type="match status" value="1"/>
</dbReference>
<reference evidence="6 7" key="1">
    <citation type="submission" date="2020-08" db="EMBL/GenBank/DDBJ databases">
        <title>Genomic Encyclopedia of Type Strains, Phase III (KMG-III): the genomes of soil and plant-associated and newly described type strains.</title>
        <authorList>
            <person name="Whitman W."/>
        </authorList>
    </citation>
    <scope>NUCLEOTIDE SEQUENCE [LARGE SCALE GENOMIC DNA]</scope>
    <source>
        <strain evidence="6 7">CECT 5885</strain>
    </source>
</reference>
<keyword evidence="7" id="KW-1185">Reference proteome</keyword>